<dbReference type="EMBL" id="JACVVK020000002">
    <property type="protein sequence ID" value="KAK7508168.1"/>
    <property type="molecule type" value="Genomic_DNA"/>
</dbReference>
<evidence type="ECO:0000313" key="11">
    <source>
        <dbReference type="Proteomes" id="UP001519460"/>
    </source>
</evidence>
<evidence type="ECO:0000256" key="8">
    <source>
        <dbReference type="SAM" id="MobiDB-lite"/>
    </source>
</evidence>
<dbReference type="PANTHER" id="PTHR43407:SF1">
    <property type="entry name" value="LENGSIN"/>
    <property type="match status" value="1"/>
</dbReference>
<protein>
    <recommendedName>
        <fullName evidence="4">Lengsin</fullName>
    </recommendedName>
    <alternativeName>
        <fullName evidence="5">Glutamate-ammonia ligase domain-containing protein 1</fullName>
    </alternativeName>
</protein>
<dbReference type="AlphaFoldDB" id="A0ABD0M9K4"/>
<proteinExistence type="inferred from homology"/>
<evidence type="ECO:0000256" key="4">
    <source>
        <dbReference type="ARBA" id="ARBA00039404"/>
    </source>
</evidence>
<keyword evidence="11" id="KW-1185">Reference proteome</keyword>
<dbReference type="SMART" id="SM01230">
    <property type="entry name" value="Gln-synt_C"/>
    <property type="match status" value="1"/>
</dbReference>
<dbReference type="Gene3D" id="3.30.590.10">
    <property type="entry name" value="Glutamine synthetase/guanido kinase, catalytic domain"/>
    <property type="match status" value="1"/>
</dbReference>
<evidence type="ECO:0000256" key="6">
    <source>
        <dbReference type="PROSITE-ProRule" id="PRU01331"/>
    </source>
</evidence>
<feature type="compositionally biased region" description="Polar residues" evidence="8">
    <location>
        <begin position="417"/>
        <end position="449"/>
    </location>
</feature>
<dbReference type="PANTHER" id="PTHR43407">
    <property type="entry name" value="GLUTAMINE SYNTHETASE"/>
    <property type="match status" value="1"/>
</dbReference>
<dbReference type="PROSITE" id="PS51987">
    <property type="entry name" value="GS_CATALYTIC"/>
    <property type="match status" value="1"/>
</dbReference>
<dbReference type="InterPro" id="IPR008146">
    <property type="entry name" value="Gln_synth_cat_dom"/>
</dbReference>
<comment type="subunit">
    <text evidence="3">Dodecamer. Interacts with BFSP2 and VIM.</text>
</comment>
<evidence type="ECO:0000256" key="2">
    <source>
        <dbReference type="ARBA" id="ARBA00037583"/>
    </source>
</evidence>
<gene>
    <name evidence="10" type="ORF">BaRGS_00000407</name>
</gene>
<comment type="function">
    <text evidence="2">May act as a component of the cytoskeleton or as a chaperone for the reorganization of intermediate filament proteins during terminal differentiation in the lens. Does not seem to have enzymatic activity.</text>
</comment>
<sequence length="515" mass="57335">MNADMDGASPKKDFSKEMEKFKHVQFVIPDINCVPRGKVFSGRFKHKVAEEGFDIGNAVCMMGPRGDFTTGISRFLGNNWPNHPSRPCIETLTPWPWVGEEGRRTGNVLCDLCHPDGSPDLTSPRQLLRAQVDALREKHGLIIKSAFEYEFFVCKEDSLEPLGRQSLQCWDMRLWWEHEELFNGLYDVLENVGVEVSSLMPELPQGQWEITTEPIEGLRGGDTGFYVKNAVKGYFSTRGYHATFMSKPTTRGPVNGMHLNHSLWRPRQSGDGEDNVFLGCHVEDSQDQEGARQGHDTATEGDLSTTARHWTAGLLTHAPALCALLCPTVNCYRRLHSLCTPTHNTWGPDDRFAMIRARSSPGNAFLENRLPSSAVNPYLALAATVAAGMDGLNRKLQCPPPRYPTESSFSAKLEGVTSGTLPRDTTLSSKQSDITEGPQQKPEGTTQGQELPRSLAEALVALETDQELRALLGDRFVDCYVTVRRDVEVKACEEASLDTKDEELAFERKLCFNAL</sequence>
<evidence type="ECO:0000256" key="1">
    <source>
        <dbReference type="ARBA" id="ARBA00009897"/>
    </source>
</evidence>
<comment type="caution">
    <text evidence="10">The sequence shown here is derived from an EMBL/GenBank/DDBJ whole genome shotgun (WGS) entry which is preliminary data.</text>
</comment>
<feature type="domain" description="GS catalytic" evidence="9">
    <location>
        <begin position="124"/>
        <end position="515"/>
    </location>
</feature>
<dbReference type="Pfam" id="PF00120">
    <property type="entry name" value="Gln-synt_C"/>
    <property type="match status" value="2"/>
</dbReference>
<evidence type="ECO:0000259" key="9">
    <source>
        <dbReference type="PROSITE" id="PS51987"/>
    </source>
</evidence>
<evidence type="ECO:0000256" key="7">
    <source>
        <dbReference type="RuleBase" id="RU000384"/>
    </source>
</evidence>
<reference evidence="10 11" key="1">
    <citation type="journal article" date="2023" name="Sci. Data">
        <title>Genome assembly of the Korean intertidal mud-creeper Batillaria attramentaria.</title>
        <authorList>
            <person name="Patra A.K."/>
            <person name="Ho P.T."/>
            <person name="Jun S."/>
            <person name="Lee S.J."/>
            <person name="Kim Y."/>
            <person name="Won Y.J."/>
        </authorList>
    </citation>
    <scope>NUCLEOTIDE SEQUENCE [LARGE SCALE GENOMIC DNA]</scope>
    <source>
        <strain evidence="10">Wonlab-2016</strain>
    </source>
</reference>
<evidence type="ECO:0000256" key="3">
    <source>
        <dbReference type="ARBA" id="ARBA00038790"/>
    </source>
</evidence>
<comment type="similarity">
    <text evidence="1 6 7">Belongs to the glutamine synthetase family.</text>
</comment>
<accession>A0ABD0M9K4</accession>
<feature type="region of interest" description="Disordered" evidence="8">
    <location>
        <begin position="397"/>
        <end position="451"/>
    </location>
</feature>
<dbReference type="InterPro" id="IPR014746">
    <property type="entry name" value="Gln_synth/guanido_kin_cat_dom"/>
</dbReference>
<evidence type="ECO:0000313" key="10">
    <source>
        <dbReference type="EMBL" id="KAK7508168.1"/>
    </source>
</evidence>
<organism evidence="10 11">
    <name type="scientific">Batillaria attramentaria</name>
    <dbReference type="NCBI Taxonomy" id="370345"/>
    <lineage>
        <taxon>Eukaryota</taxon>
        <taxon>Metazoa</taxon>
        <taxon>Spiralia</taxon>
        <taxon>Lophotrochozoa</taxon>
        <taxon>Mollusca</taxon>
        <taxon>Gastropoda</taxon>
        <taxon>Caenogastropoda</taxon>
        <taxon>Sorbeoconcha</taxon>
        <taxon>Cerithioidea</taxon>
        <taxon>Batillariidae</taxon>
        <taxon>Batillaria</taxon>
    </lineage>
</organism>
<evidence type="ECO:0000256" key="5">
    <source>
        <dbReference type="ARBA" id="ARBA00042675"/>
    </source>
</evidence>
<name>A0ABD0M9K4_9CAEN</name>
<dbReference type="Proteomes" id="UP001519460">
    <property type="component" value="Unassembled WGS sequence"/>
</dbReference>
<dbReference type="SUPFAM" id="SSF55931">
    <property type="entry name" value="Glutamine synthetase/guanido kinase"/>
    <property type="match status" value="1"/>
</dbReference>